<dbReference type="Proteomes" id="UP000032142">
    <property type="component" value="Unassembled WGS sequence"/>
</dbReference>
<name>A0A0B0MNB1_GOSAR</name>
<keyword evidence="2" id="KW-1185">Reference proteome</keyword>
<sequence>MFCYCLEIFCLVSITFKPMNLLSFNKLTSVCLIFLCRLN</sequence>
<dbReference type="EMBL" id="JRRC01163144">
    <property type="protein sequence ID" value="KHG00994.1"/>
    <property type="molecule type" value="Genomic_DNA"/>
</dbReference>
<comment type="caution">
    <text evidence="1">The sequence shown here is derived from an EMBL/GenBank/DDBJ whole genome shotgun (WGS) entry which is preliminary data.</text>
</comment>
<reference evidence="2" key="1">
    <citation type="submission" date="2014-09" db="EMBL/GenBank/DDBJ databases">
        <authorList>
            <person name="Mudge J."/>
            <person name="Ramaraj T."/>
            <person name="Lindquist I.E."/>
            <person name="Bharti A.K."/>
            <person name="Sundararajan A."/>
            <person name="Cameron C.T."/>
            <person name="Woodward J.E."/>
            <person name="May G.D."/>
            <person name="Brubaker C."/>
            <person name="Broadhvest J."/>
            <person name="Wilkins T.A."/>
        </authorList>
    </citation>
    <scope>NUCLEOTIDE SEQUENCE</scope>
    <source>
        <strain evidence="2">cv. AKA8401</strain>
    </source>
</reference>
<dbReference type="AlphaFoldDB" id="A0A0B0MNB1"/>
<proteinExistence type="predicted"/>
<evidence type="ECO:0000313" key="2">
    <source>
        <dbReference type="Proteomes" id="UP000032142"/>
    </source>
</evidence>
<organism evidence="1 2">
    <name type="scientific">Gossypium arboreum</name>
    <name type="common">Tree cotton</name>
    <name type="synonym">Gossypium nanking</name>
    <dbReference type="NCBI Taxonomy" id="29729"/>
    <lineage>
        <taxon>Eukaryota</taxon>
        <taxon>Viridiplantae</taxon>
        <taxon>Streptophyta</taxon>
        <taxon>Embryophyta</taxon>
        <taxon>Tracheophyta</taxon>
        <taxon>Spermatophyta</taxon>
        <taxon>Magnoliopsida</taxon>
        <taxon>eudicotyledons</taxon>
        <taxon>Gunneridae</taxon>
        <taxon>Pentapetalae</taxon>
        <taxon>rosids</taxon>
        <taxon>malvids</taxon>
        <taxon>Malvales</taxon>
        <taxon>Malvaceae</taxon>
        <taxon>Malvoideae</taxon>
        <taxon>Gossypium</taxon>
    </lineage>
</organism>
<gene>
    <name evidence="1" type="ORF">F383_21012</name>
</gene>
<evidence type="ECO:0000313" key="1">
    <source>
        <dbReference type="EMBL" id="KHG00994.1"/>
    </source>
</evidence>
<protein>
    <submittedName>
        <fullName evidence="1">Uncharacterized protein</fullName>
    </submittedName>
</protein>
<accession>A0A0B0MNB1</accession>